<dbReference type="AlphaFoldDB" id="A0A6J7UW89"/>
<evidence type="ECO:0000313" key="1">
    <source>
        <dbReference type="EMBL" id="CAB5068758.1"/>
    </source>
</evidence>
<reference evidence="1" key="1">
    <citation type="submission" date="2020-05" db="EMBL/GenBank/DDBJ databases">
        <authorList>
            <person name="Chiriac C."/>
            <person name="Salcher M."/>
            <person name="Ghai R."/>
            <person name="Kavagutti S V."/>
        </authorList>
    </citation>
    <scope>NUCLEOTIDE SEQUENCE</scope>
</reference>
<protein>
    <submittedName>
        <fullName evidence="1">Unannotated protein</fullName>
    </submittedName>
</protein>
<proteinExistence type="predicted"/>
<accession>A0A6J7UW89</accession>
<dbReference type="EMBL" id="CAFBQW010000224">
    <property type="protein sequence ID" value="CAB5068758.1"/>
    <property type="molecule type" value="Genomic_DNA"/>
</dbReference>
<gene>
    <name evidence="1" type="ORF">UFOPK4354_01630</name>
</gene>
<organism evidence="1">
    <name type="scientific">freshwater metagenome</name>
    <dbReference type="NCBI Taxonomy" id="449393"/>
    <lineage>
        <taxon>unclassified sequences</taxon>
        <taxon>metagenomes</taxon>
        <taxon>ecological metagenomes</taxon>
    </lineage>
</organism>
<name>A0A6J7UW89_9ZZZZ</name>
<sequence>MQSTAGATVVVVVVVVVVVGTGAGVHAANNVTDAAIRATRSEPCFLICFRLFVGRLITTNGR</sequence>